<gene>
    <name evidence="1" type="ordered locus">MTR_2g015880</name>
</gene>
<organism evidence="1 3">
    <name type="scientific">Medicago truncatula</name>
    <name type="common">Barrel medic</name>
    <name type="synonym">Medicago tribuloides</name>
    <dbReference type="NCBI Taxonomy" id="3880"/>
    <lineage>
        <taxon>Eukaryota</taxon>
        <taxon>Viridiplantae</taxon>
        <taxon>Streptophyta</taxon>
        <taxon>Embryophyta</taxon>
        <taxon>Tracheophyta</taxon>
        <taxon>Spermatophyta</taxon>
        <taxon>Magnoliopsida</taxon>
        <taxon>eudicotyledons</taxon>
        <taxon>Gunneridae</taxon>
        <taxon>Pentapetalae</taxon>
        <taxon>rosids</taxon>
        <taxon>fabids</taxon>
        <taxon>Fabales</taxon>
        <taxon>Fabaceae</taxon>
        <taxon>Papilionoideae</taxon>
        <taxon>50 kb inversion clade</taxon>
        <taxon>NPAAA clade</taxon>
        <taxon>Hologalegina</taxon>
        <taxon>IRL clade</taxon>
        <taxon>Trifolieae</taxon>
        <taxon>Medicago</taxon>
    </lineage>
</organism>
<dbReference type="AlphaFoldDB" id="G7ILI9"/>
<evidence type="ECO:0000313" key="3">
    <source>
        <dbReference type="Proteomes" id="UP000002051"/>
    </source>
</evidence>
<sequence>MFNEKRNAPAGNRTRVCTVAGYYSTTRPLVLVVVCVESEAFNYNCCEFFGLTSEKACEKNICDICDKEWELKINHLYLRPGNDKNK</sequence>
<dbReference type="Proteomes" id="UP000002051">
    <property type="component" value="Chromosome 2"/>
</dbReference>
<evidence type="ECO:0000313" key="1">
    <source>
        <dbReference type="EMBL" id="AES64019.1"/>
    </source>
</evidence>
<accession>G7ILI9</accession>
<reference evidence="1 3" key="2">
    <citation type="journal article" date="2014" name="BMC Genomics">
        <title>An improved genome release (version Mt4.0) for the model legume Medicago truncatula.</title>
        <authorList>
            <person name="Tang H."/>
            <person name="Krishnakumar V."/>
            <person name="Bidwell S."/>
            <person name="Rosen B."/>
            <person name="Chan A."/>
            <person name="Zhou S."/>
            <person name="Gentzbittel L."/>
            <person name="Childs K.L."/>
            <person name="Yandell M."/>
            <person name="Gundlach H."/>
            <person name="Mayer K.F."/>
            <person name="Schwartz D.C."/>
            <person name="Town C.D."/>
        </authorList>
    </citation>
    <scope>GENOME REANNOTATION</scope>
    <source>
        <strain evidence="2 3">cv. Jemalong A17</strain>
    </source>
</reference>
<protein>
    <submittedName>
        <fullName evidence="1 2">Uncharacterized protein</fullName>
    </submittedName>
</protein>
<dbReference type="HOGENOM" id="CLU_2501298_0_0_1"/>
<dbReference type="EnsemblPlants" id="AES64019">
    <property type="protein sequence ID" value="AES64019"/>
    <property type="gene ID" value="MTR_2g015880"/>
</dbReference>
<proteinExistence type="predicted"/>
<dbReference type="PaxDb" id="3880-AES64019"/>
<name>G7ILI9_MEDTR</name>
<evidence type="ECO:0000313" key="2">
    <source>
        <dbReference type="EnsemblPlants" id="AES64019"/>
    </source>
</evidence>
<dbReference type="EMBL" id="CM001218">
    <property type="protein sequence ID" value="AES64019.1"/>
    <property type="molecule type" value="Genomic_DNA"/>
</dbReference>
<reference evidence="2" key="3">
    <citation type="submission" date="2015-04" db="UniProtKB">
        <authorList>
            <consortium name="EnsemblPlants"/>
        </authorList>
    </citation>
    <scope>IDENTIFICATION</scope>
    <source>
        <strain evidence="2">cv. Jemalong A17</strain>
    </source>
</reference>
<keyword evidence="3" id="KW-1185">Reference proteome</keyword>
<reference evidence="1 3" key="1">
    <citation type="journal article" date="2011" name="Nature">
        <title>The Medicago genome provides insight into the evolution of rhizobial symbioses.</title>
        <authorList>
            <person name="Young N.D."/>
            <person name="Debelle F."/>
            <person name="Oldroyd G.E."/>
            <person name="Geurts R."/>
            <person name="Cannon S.B."/>
            <person name="Udvardi M.K."/>
            <person name="Benedito V.A."/>
            <person name="Mayer K.F."/>
            <person name="Gouzy J."/>
            <person name="Schoof H."/>
            <person name="Van de Peer Y."/>
            <person name="Proost S."/>
            <person name="Cook D.R."/>
            <person name="Meyers B.C."/>
            <person name="Spannagl M."/>
            <person name="Cheung F."/>
            <person name="De Mita S."/>
            <person name="Krishnakumar V."/>
            <person name="Gundlach H."/>
            <person name="Zhou S."/>
            <person name="Mudge J."/>
            <person name="Bharti A.K."/>
            <person name="Murray J.D."/>
            <person name="Naoumkina M.A."/>
            <person name="Rosen B."/>
            <person name="Silverstein K.A."/>
            <person name="Tang H."/>
            <person name="Rombauts S."/>
            <person name="Zhao P.X."/>
            <person name="Zhou P."/>
            <person name="Barbe V."/>
            <person name="Bardou P."/>
            <person name="Bechner M."/>
            <person name="Bellec A."/>
            <person name="Berger A."/>
            <person name="Berges H."/>
            <person name="Bidwell S."/>
            <person name="Bisseling T."/>
            <person name="Choisne N."/>
            <person name="Couloux A."/>
            <person name="Denny R."/>
            <person name="Deshpande S."/>
            <person name="Dai X."/>
            <person name="Doyle J.J."/>
            <person name="Dudez A.M."/>
            <person name="Farmer A.D."/>
            <person name="Fouteau S."/>
            <person name="Franken C."/>
            <person name="Gibelin C."/>
            <person name="Gish J."/>
            <person name="Goldstein S."/>
            <person name="Gonzalez A.J."/>
            <person name="Green P.J."/>
            <person name="Hallab A."/>
            <person name="Hartog M."/>
            <person name="Hua A."/>
            <person name="Humphray S.J."/>
            <person name="Jeong D.H."/>
            <person name="Jing Y."/>
            <person name="Jocker A."/>
            <person name="Kenton S.M."/>
            <person name="Kim D.J."/>
            <person name="Klee K."/>
            <person name="Lai H."/>
            <person name="Lang C."/>
            <person name="Lin S."/>
            <person name="Macmil S.L."/>
            <person name="Magdelenat G."/>
            <person name="Matthews L."/>
            <person name="McCorrison J."/>
            <person name="Monaghan E.L."/>
            <person name="Mun J.H."/>
            <person name="Najar F.Z."/>
            <person name="Nicholson C."/>
            <person name="Noirot C."/>
            <person name="O'Bleness M."/>
            <person name="Paule C.R."/>
            <person name="Poulain J."/>
            <person name="Prion F."/>
            <person name="Qin B."/>
            <person name="Qu C."/>
            <person name="Retzel E.F."/>
            <person name="Riddle C."/>
            <person name="Sallet E."/>
            <person name="Samain S."/>
            <person name="Samson N."/>
            <person name="Sanders I."/>
            <person name="Saurat O."/>
            <person name="Scarpelli C."/>
            <person name="Schiex T."/>
            <person name="Segurens B."/>
            <person name="Severin A.J."/>
            <person name="Sherrier D.J."/>
            <person name="Shi R."/>
            <person name="Sims S."/>
            <person name="Singer S.R."/>
            <person name="Sinharoy S."/>
            <person name="Sterck L."/>
            <person name="Viollet A."/>
            <person name="Wang B.B."/>
            <person name="Wang K."/>
            <person name="Wang M."/>
            <person name="Wang X."/>
            <person name="Warfsmann J."/>
            <person name="Weissenbach J."/>
            <person name="White D.D."/>
            <person name="White J.D."/>
            <person name="Wiley G.B."/>
            <person name="Wincker P."/>
            <person name="Xing Y."/>
            <person name="Yang L."/>
            <person name="Yao Z."/>
            <person name="Ying F."/>
            <person name="Zhai J."/>
            <person name="Zhou L."/>
            <person name="Zuber A."/>
            <person name="Denarie J."/>
            <person name="Dixon R.A."/>
            <person name="May G.D."/>
            <person name="Schwartz D.C."/>
            <person name="Rogers J."/>
            <person name="Quetier F."/>
            <person name="Town C.D."/>
            <person name="Roe B.A."/>
        </authorList>
    </citation>
    <scope>NUCLEOTIDE SEQUENCE [LARGE SCALE GENOMIC DNA]</scope>
    <source>
        <strain evidence="1">A17</strain>
        <strain evidence="2 3">cv. Jemalong A17</strain>
    </source>
</reference>